<evidence type="ECO:0000313" key="2">
    <source>
        <dbReference type="Proteomes" id="UP000681317"/>
    </source>
</evidence>
<dbReference type="Proteomes" id="UP000681317">
    <property type="component" value="Chromosome"/>
</dbReference>
<keyword evidence="2" id="KW-1185">Reference proteome</keyword>
<reference evidence="1 2" key="1">
    <citation type="submission" date="2021-03" db="EMBL/GenBank/DDBJ databases">
        <title>Complete Genome Sequences of Two Lysobacter Strains Isolated from Sea Water (Lysobacter caseinilyticus) and Soil (Lysobacter helvus) in South Korea.</title>
        <authorList>
            <person name="Watanabe Y."/>
            <person name="Arakawa K."/>
        </authorList>
    </citation>
    <scope>NUCLEOTIDE SEQUENCE [LARGE SCALE GENOMIC DNA]</scope>
    <source>
        <strain evidence="1 2">KVB24</strain>
    </source>
</reference>
<name>A0ABM7Q8M6_9GAMM</name>
<proteinExistence type="predicted"/>
<accession>A0ABM7Q8M6</accession>
<dbReference type="RefSeq" id="WP_213434580.1">
    <property type="nucleotide sequence ID" value="NZ_AP024545.1"/>
</dbReference>
<evidence type="ECO:0000313" key="1">
    <source>
        <dbReference type="EMBL" id="BCT93662.1"/>
    </source>
</evidence>
<sequence>MTDWSVPNWGEPWEPDIEVPLLQALAAKVAAAWPHIEGRPDFSTVGAAVVEFFSGPVCIARACVSALDPSAPLFSCYLGALEDEFHGHNIEAIASLVGHYTDALPDTEI</sequence>
<protein>
    <submittedName>
        <fullName evidence="1">Uncharacterized protein</fullName>
    </submittedName>
</protein>
<dbReference type="EMBL" id="AP024545">
    <property type="protein sequence ID" value="BCT93662.1"/>
    <property type="molecule type" value="Genomic_DNA"/>
</dbReference>
<organism evidence="1 2">
    <name type="scientific">Noviluteimonas caseinilytica</name>
    <dbReference type="NCBI Taxonomy" id="2675101"/>
    <lineage>
        <taxon>Bacteria</taxon>
        <taxon>Pseudomonadati</taxon>
        <taxon>Pseudomonadota</taxon>
        <taxon>Gammaproteobacteria</taxon>
        <taxon>Lysobacterales</taxon>
        <taxon>Lysobacteraceae</taxon>
        <taxon>Noviluteimonas</taxon>
    </lineage>
</organism>
<gene>
    <name evidence="1" type="ORF">LYSCAS_26860</name>
</gene>